<gene>
    <name evidence="2" type="ORF">TorRG33x02_110700</name>
</gene>
<organism evidence="2 3">
    <name type="scientific">Trema orientale</name>
    <name type="common">Charcoal tree</name>
    <name type="synonym">Celtis orientalis</name>
    <dbReference type="NCBI Taxonomy" id="63057"/>
    <lineage>
        <taxon>Eukaryota</taxon>
        <taxon>Viridiplantae</taxon>
        <taxon>Streptophyta</taxon>
        <taxon>Embryophyta</taxon>
        <taxon>Tracheophyta</taxon>
        <taxon>Spermatophyta</taxon>
        <taxon>Magnoliopsida</taxon>
        <taxon>eudicotyledons</taxon>
        <taxon>Gunneridae</taxon>
        <taxon>Pentapetalae</taxon>
        <taxon>rosids</taxon>
        <taxon>fabids</taxon>
        <taxon>Rosales</taxon>
        <taxon>Cannabaceae</taxon>
        <taxon>Trema</taxon>
    </lineage>
</organism>
<name>A0A2P5F5W2_TREOI</name>
<proteinExistence type="predicted"/>
<feature type="signal peptide" evidence="1">
    <location>
        <begin position="1"/>
        <end position="25"/>
    </location>
</feature>
<keyword evidence="3" id="KW-1185">Reference proteome</keyword>
<dbReference type="EMBL" id="JXTC01000060">
    <property type="protein sequence ID" value="PON93164.1"/>
    <property type="molecule type" value="Genomic_DNA"/>
</dbReference>
<comment type="caution">
    <text evidence="2">The sequence shown here is derived from an EMBL/GenBank/DDBJ whole genome shotgun (WGS) entry which is preliminary data.</text>
</comment>
<accession>A0A2P5F5W2</accession>
<feature type="chain" id="PRO_5015190459" evidence="1">
    <location>
        <begin position="26"/>
        <end position="123"/>
    </location>
</feature>
<keyword evidence="1" id="KW-0732">Signal</keyword>
<dbReference type="InParanoid" id="A0A2P5F5W2"/>
<reference evidence="3" key="1">
    <citation type="submission" date="2016-06" db="EMBL/GenBank/DDBJ databases">
        <title>Parallel loss of symbiosis genes in relatives of nitrogen-fixing non-legume Parasponia.</title>
        <authorList>
            <person name="Van Velzen R."/>
            <person name="Holmer R."/>
            <person name="Bu F."/>
            <person name="Rutten L."/>
            <person name="Van Zeijl A."/>
            <person name="Liu W."/>
            <person name="Santuari L."/>
            <person name="Cao Q."/>
            <person name="Sharma T."/>
            <person name="Shen D."/>
            <person name="Roswanjaya Y."/>
            <person name="Wardhani T."/>
            <person name="Kalhor M.S."/>
            <person name="Jansen J."/>
            <person name="Van den Hoogen J."/>
            <person name="Gungor B."/>
            <person name="Hartog M."/>
            <person name="Hontelez J."/>
            <person name="Verver J."/>
            <person name="Yang W.-C."/>
            <person name="Schijlen E."/>
            <person name="Repin R."/>
            <person name="Schilthuizen M."/>
            <person name="Schranz E."/>
            <person name="Heidstra R."/>
            <person name="Miyata K."/>
            <person name="Fedorova E."/>
            <person name="Kohlen W."/>
            <person name="Bisseling T."/>
            <person name="Smit S."/>
            <person name="Geurts R."/>
        </authorList>
    </citation>
    <scope>NUCLEOTIDE SEQUENCE [LARGE SCALE GENOMIC DNA]</scope>
    <source>
        <strain evidence="3">cv. RG33-2</strain>
    </source>
</reference>
<evidence type="ECO:0000256" key="1">
    <source>
        <dbReference type="SAM" id="SignalP"/>
    </source>
</evidence>
<evidence type="ECO:0000313" key="3">
    <source>
        <dbReference type="Proteomes" id="UP000237000"/>
    </source>
</evidence>
<dbReference type="Proteomes" id="UP000237000">
    <property type="component" value="Unassembled WGS sequence"/>
</dbReference>
<evidence type="ECO:0000313" key="2">
    <source>
        <dbReference type="EMBL" id="PON93164.1"/>
    </source>
</evidence>
<protein>
    <submittedName>
        <fullName evidence="2">Uncharacterized protein</fullName>
    </submittedName>
</protein>
<sequence length="123" mass="13806">MLMMRTPILVTFVLILASKNYCIQAADKGDESLHDLEDPAGPSLKVTNRKLIEDHDQQLKNDVANKVNAGRVPIKPNCFYRSRPPHCPGIDHDADYGDLGDGGDLCGRRRFRQPPDHDLPYKP</sequence>
<dbReference type="AlphaFoldDB" id="A0A2P5F5W2"/>